<keyword evidence="3" id="KW-0808">Transferase</keyword>
<dbReference type="GO" id="GO:0000271">
    <property type="term" value="P:polysaccharide biosynthetic process"/>
    <property type="evidence" value="ECO:0007669"/>
    <property type="project" value="TreeGrafter"/>
</dbReference>
<feature type="transmembrane region" description="Helical" evidence="1">
    <location>
        <begin position="213"/>
        <end position="230"/>
    </location>
</feature>
<feature type="transmembrane region" description="Helical" evidence="1">
    <location>
        <begin position="302"/>
        <end position="321"/>
    </location>
</feature>
<reference evidence="3 6" key="2">
    <citation type="submission" date="2018-11" db="EMBL/GenBank/DDBJ databases">
        <title>Proposal to divide the Flavobacteriaceae and reorganize its genera based on Amino Acid Identity values calculated from whole genome sequences.</title>
        <authorList>
            <person name="Nicholson A.C."/>
            <person name="Gulvik C.A."/>
            <person name="Whitney A.M."/>
            <person name="Humrighouse B.W."/>
            <person name="Bell M."/>
            <person name="Holmes B."/>
            <person name="Steigerwalt A."/>
            <person name="Villarma A."/>
            <person name="Sheth M."/>
            <person name="Batra D."/>
            <person name="Pryor J."/>
            <person name="Bernardet J.-F."/>
            <person name="Hugo C."/>
            <person name="Kampfer P."/>
            <person name="Newman J."/>
            <person name="Mcquiston J.R."/>
        </authorList>
    </citation>
    <scope>NUCLEOTIDE SEQUENCE [LARGE SCALE GENOMIC DNA]</scope>
    <source>
        <strain evidence="3 6">G0211</strain>
    </source>
</reference>
<protein>
    <submittedName>
        <fullName evidence="3">Acyltransferase</fullName>
    </submittedName>
</protein>
<feature type="transmembrane region" description="Helical" evidence="1">
    <location>
        <begin position="265"/>
        <end position="282"/>
    </location>
</feature>
<dbReference type="GO" id="GO:0016020">
    <property type="term" value="C:membrane"/>
    <property type="evidence" value="ECO:0007669"/>
    <property type="project" value="TreeGrafter"/>
</dbReference>
<reference evidence="4 5" key="1">
    <citation type="submission" date="2018-06" db="EMBL/GenBank/DDBJ databases">
        <authorList>
            <consortium name="Pathogen Informatics"/>
            <person name="Doyle S."/>
        </authorList>
    </citation>
    <scope>NUCLEOTIDE SEQUENCE [LARGE SCALE GENOMIC DNA]</scope>
    <source>
        <strain evidence="4 5">NCTC13532</strain>
    </source>
</reference>
<dbReference type="EMBL" id="CP033928">
    <property type="protein sequence ID" value="AZA61555.1"/>
    <property type="molecule type" value="Genomic_DNA"/>
</dbReference>
<dbReference type="GO" id="GO:0016747">
    <property type="term" value="F:acyltransferase activity, transferring groups other than amino-acyl groups"/>
    <property type="evidence" value="ECO:0007669"/>
    <property type="project" value="InterPro"/>
</dbReference>
<keyword evidence="1" id="KW-0812">Transmembrane</keyword>
<feature type="transmembrane region" description="Helical" evidence="1">
    <location>
        <begin position="90"/>
        <end position="111"/>
    </location>
</feature>
<feature type="transmembrane region" description="Helical" evidence="1">
    <location>
        <begin position="236"/>
        <end position="253"/>
    </location>
</feature>
<dbReference type="Proteomes" id="UP000269076">
    <property type="component" value="Chromosome"/>
</dbReference>
<feature type="transmembrane region" description="Helical" evidence="1">
    <location>
        <begin position="189"/>
        <end position="206"/>
    </location>
</feature>
<dbReference type="Pfam" id="PF01757">
    <property type="entry name" value="Acyl_transf_3"/>
    <property type="match status" value="1"/>
</dbReference>
<dbReference type="PANTHER" id="PTHR23028">
    <property type="entry name" value="ACETYLTRANSFERASE"/>
    <property type="match status" value="1"/>
</dbReference>
<feature type="domain" description="Acyltransferase 3" evidence="2">
    <location>
        <begin position="8"/>
        <end position="321"/>
    </location>
</feature>
<evidence type="ECO:0000313" key="6">
    <source>
        <dbReference type="Proteomes" id="UP000269076"/>
    </source>
</evidence>
<feature type="transmembrane region" description="Helical" evidence="1">
    <location>
        <begin position="49"/>
        <end position="69"/>
    </location>
</feature>
<dbReference type="EMBL" id="UFVR01000004">
    <property type="protein sequence ID" value="SUX46946.1"/>
    <property type="molecule type" value="Genomic_DNA"/>
</dbReference>
<feature type="transmembrane region" description="Helical" evidence="1">
    <location>
        <begin position="131"/>
        <end position="152"/>
    </location>
</feature>
<dbReference type="RefSeq" id="WP_115620510.1">
    <property type="nucleotide sequence ID" value="NZ_CP033928.1"/>
</dbReference>
<feature type="transmembrane region" description="Helical" evidence="1">
    <location>
        <begin position="159"/>
        <end position="177"/>
    </location>
</feature>
<gene>
    <name evidence="3" type="ORF">EG340_11115</name>
    <name evidence="4" type="ORF">NCTC13532_02506</name>
</gene>
<dbReference type="AlphaFoldDB" id="A0A381FK49"/>
<dbReference type="InterPro" id="IPR002656">
    <property type="entry name" value="Acyl_transf_3_dom"/>
</dbReference>
<evidence type="ECO:0000256" key="1">
    <source>
        <dbReference type="SAM" id="Phobius"/>
    </source>
</evidence>
<keyword evidence="3" id="KW-0012">Acyltransferase</keyword>
<keyword evidence="1" id="KW-1133">Transmembrane helix</keyword>
<sequence length="335" mass="39749">MNNKKLLNIQYLRGIAAFMVCGFHTKGWLDNTITSNFGEMLFPSGEYGVQFFFVISGFIMVYTTQNLNIENPFKNVVSFLKKRIIRISPLYTALTLAWFFLFIYPLYSINYVSCIKIIKSLLFIPFGNFPILYLGWTLNFEMFFYLVFALCFFFKKYRYWALCLFFVIQITLHHLSFDHSYIKLIASPVISYFFVGVLIGLLLNSFKVFAVHPYLRILGFIILLLIQLEIFKIPNFYLQMIIIGICCFIIFAYDLQAEDKVIKPLYFLGNISFSLYLFHPFVHKFLMAYLNLKPGFLENPVYNLLFYIFMLSIIFGFSYLLHQFFEKKIIQYLRF</sequence>
<keyword evidence="1" id="KW-0472">Membrane</keyword>
<dbReference type="Proteomes" id="UP000254282">
    <property type="component" value="Unassembled WGS sequence"/>
</dbReference>
<evidence type="ECO:0000259" key="2">
    <source>
        <dbReference type="Pfam" id="PF01757"/>
    </source>
</evidence>
<dbReference type="InterPro" id="IPR050879">
    <property type="entry name" value="Acyltransferase_3"/>
</dbReference>
<evidence type="ECO:0000313" key="3">
    <source>
        <dbReference type="EMBL" id="AZA61555.1"/>
    </source>
</evidence>
<dbReference type="PANTHER" id="PTHR23028:SF53">
    <property type="entry name" value="ACYL_TRANSF_3 DOMAIN-CONTAINING PROTEIN"/>
    <property type="match status" value="1"/>
</dbReference>
<name>A0A381FK49_9FLAO</name>
<evidence type="ECO:0000313" key="5">
    <source>
        <dbReference type="Proteomes" id="UP000254282"/>
    </source>
</evidence>
<proteinExistence type="predicted"/>
<evidence type="ECO:0000313" key="4">
    <source>
        <dbReference type="EMBL" id="SUX46946.1"/>
    </source>
</evidence>
<accession>A0A381FK49</accession>
<organism evidence="4 5">
    <name type="scientific">Chryseobacterium indoltheticum</name>
    <dbReference type="NCBI Taxonomy" id="254"/>
    <lineage>
        <taxon>Bacteria</taxon>
        <taxon>Pseudomonadati</taxon>
        <taxon>Bacteroidota</taxon>
        <taxon>Flavobacteriia</taxon>
        <taxon>Flavobacteriales</taxon>
        <taxon>Weeksellaceae</taxon>
        <taxon>Chryseobacterium group</taxon>
        <taxon>Chryseobacterium</taxon>
    </lineage>
</organism>